<gene>
    <name evidence="1" type="ORF">BCR39DRAFT_514035</name>
</gene>
<dbReference type="EMBL" id="MCFC01000002">
    <property type="protein sequence ID" value="ORY34694.1"/>
    <property type="molecule type" value="Genomic_DNA"/>
</dbReference>
<organism evidence="1 2">
    <name type="scientific">Naematelia encephala</name>
    <dbReference type="NCBI Taxonomy" id="71784"/>
    <lineage>
        <taxon>Eukaryota</taxon>
        <taxon>Fungi</taxon>
        <taxon>Dikarya</taxon>
        <taxon>Basidiomycota</taxon>
        <taxon>Agaricomycotina</taxon>
        <taxon>Tremellomycetes</taxon>
        <taxon>Tremellales</taxon>
        <taxon>Naemateliaceae</taxon>
        <taxon>Naematelia</taxon>
    </lineage>
</organism>
<protein>
    <submittedName>
        <fullName evidence="1">Uncharacterized protein</fullName>
    </submittedName>
</protein>
<dbReference type="Proteomes" id="UP000193986">
    <property type="component" value="Unassembled WGS sequence"/>
</dbReference>
<accession>A0A1Y2BIT2</accession>
<reference evidence="1 2" key="1">
    <citation type="submission" date="2016-07" db="EMBL/GenBank/DDBJ databases">
        <title>Pervasive Adenine N6-methylation of Active Genes in Fungi.</title>
        <authorList>
            <consortium name="DOE Joint Genome Institute"/>
            <person name="Mondo S.J."/>
            <person name="Dannebaum R.O."/>
            <person name="Kuo R.C."/>
            <person name="Labutti K."/>
            <person name="Haridas S."/>
            <person name="Kuo A."/>
            <person name="Salamov A."/>
            <person name="Ahrendt S.R."/>
            <person name="Lipzen A."/>
            <person name="Sullivan W."/>
            <person name="Andreopoulos W.B."/>
            <person name="Clum A."/>
            <person name="Lindquist E."/>
            <person name="Daum C."/>
            <person name="Ramamoorthy G.K."/>
            <person name="Gryganskyi A."/>
            <person name="Culley D."/>
            <person name="Magnuson J.K."/>
            <person name="James T.Y."/>
            <person name="O'Malley M.A."/>
            <person name="Stajich J.E."/>
            <person name="Spatafora J.W."/>
            <person name="Visel A."/>
            <person name="Grigoriev I.V."/>
        </authorList>
    </citation>
    <scope>NUCLEOTIDE SEQUENCE [LARGE SCALE GENOMIC DNA]</scope>
    <source>
        <strain evidence="1 2">68-887.2</strain>
    </source>
</reference>
<comment type="caution">
    <text evidence="1">The sequence shown here is derived from an EMBL/GenBank/DDBJ whole genome shotgun (WGS) entry which is preliminary data.</text>
</comment>
<sequence length="194" mass="21040">MANPSTPTSRPLSLTDTLNGFRFVPSSHAQLQSAWGELRARCDKPSESVTVDDTLIQTMPFGPSMPGDITTLGGDSLPVAAQLSLELRVVPTSHAEYTLQNLRVPLGATNKPAETRVTCTTRLQSHCLPRCPPPPSLTATLQPTPDHSYQSRVLVNIWGGDDAACKLNSRHPRRRAWAGGHFVQKIAVLTVTCH</sequence>
<dbReference type="InParanoid" id="A0A1Y2BIT2"/>
<dbReference type="AlphaFoldDB" id="A0A1Y2BIT2"/>
<keyword evidence="2" id="KW-1185">Reference proteome</keyword>
<evidence type="ECO:0000313" key="2">
    <source>
        <dbReference type="Proteomes" id="UP000193986"/>
    </source>
</evidence>
<evidence type="ECO:0000313" key="1">
    <source>
        <dbReference type="EMBL" id="ORY34694.1"/>
    </source>
</evidence>
<proteinExistence type="predicted"/>
<name>A0A1Y2BIT2_9TREE</name>